<accession>A0ABR2BCR2</accession>
<evidence type="ECO:0000313" key="3">
    <source>
        <dbReference type="Proteomes" id="UP001472677"/>
    </source>
</evidence>
<proteinExistence type="predicted"/>
<protein>
    <recommendedName>
        <fullName evidence="4">FBD domain-containing protein</fullName>
    </recommendedName>
</protein>
<comment type="caution">
    <text evidence="2">The sequence shown here is derived from an EMBL/GenBank/DDBJ whole genome shotgun (WGS) entry which is preliminary data.</text>
</comment>
<reference evidence="2 3" key="1">
    <citation type="journal article" date="2024" name="G3 (Bethesda)">
        <title>Genome assembly of Hibiscus sabdariffa L. provides insights into metabolisms of medicinal natural products.</title>
        <authorList>
            <person name="Kim T."/>
        </authorList>
    </citation>
    <scope>NUCLEOTIDE SEQUENCE [LARGE SCALE GENOMIC DNA]</scope>
    <source>
        <strain evidence="2">TK-2024</strain>
        <tissue evidence="2">Old leaves</tissue>
    </source>
</reference>
<evidence type="ECO:0008006" key="4">
    <source>
        <dbReference type="Google" id="ProtNLM"/>
    </source>
</evidence>
<name>A0ABR2BCR2_9ROSI</name>
<gene>
    <name evidence="2" type="ORF">V6N12_046891</name>
</gene>
<feature type="signal peptide" evidence="1">
    <location>
        <begin position="1"/>
        <end position="17"/>
    </location>
</feature>
<organism evidence="2 3">
    <name type="scientific">Hibiscus sabdariffa</name>
    <name type="common">roselle</name>
    <dbReference type="NCBI Taxonomy" id="183260"/>
    <lineage>
        <taxon>Eukaryota</taxon>
        <taxon>Viridiplantae</taxon>
        <taxon>Streptophyta</taxon>
        <taxon>Embryophyta</taxon>
        <taxon>Tracheophyta</taxon>
        <taxon>Spermatophyta</taxon>
        <taxon>Magnoliopsida</taxon>
        <taxon>eudicotyledons</taxon>
        <taxon>Gunneridae</taxon>
        <taxon>Pentapetalae</taxon>
        <taxon>rosids</taxon>
        <taxon>malvids</taxon>
        <taxon>Malvales</taxon>
        <taxon>Malvaceae</taxon>
        <taxon>Malvoideae</taxon>
        <taxon>Hibiscus</taxon>
    </lineage>
</organism>
<keyword evidence="3" id="KW-1185">Reference proteome</keyword>
<evidence type="ECO:0000256" key="1">
    <source>
        <dbReference type="SAM" id="SignalP"/>
    </source>
</evidence>
<sequence length="118" mass="13230">MGLSFMFLGQFLCHVSRFCILSGLSTGTMNALILEYLNLEDNLGLEFDLDDVSSLVEANALARPNFRPQCSFLNSVRLELNVGYGGRNMLSLLLEISNNLKVLALAKVSRFYYEHMSN</sequence>
<dbReference type="EMBL" id="JBBPBM010000137">
    <property type="protein sequence ID" value="KAK8504642.1"/>
    <property type="molecule type" value="Genomic_DNA"/>
</dbReference>
<keyword evidence="1" id="KW-0732">Signal</keyword>
<evidence type="ECO:0000313" key="2">
    <source>
        <dbReference type="EMBL" id="KAK8504642.1"/>
    </source>
</evidence>
<dbReference type="Proteomes" id="UP001472677">
    <property type="component" value="Unassembled WGS sequence"/>
</dbReference>
<feature type="chain" id="PRO_5045398123" description="FBD domain-containing protein" evidence="1">
    <location>
        <begin position="18"/>
        <end position="118"/>
    </location>
</feature>